<protein>
    <submittedName>
        <fullName evidence="1">Uncharacterized protein</fullName>
    </submittedName>
</protein>
<comment type="caution">
    <text evidence="1">The sequence shown here is derived from an EMBL/GenBank/DDBJ whole genome shotgun (WGS) entry which is preliminary data.</text>
</comment>
<evidence type="ECO:0000313" key="2">
    <source>
        <dbReference type="Proteomes" id="UP001165960"/>
    </source>
</evidence>
<name>A0ACC2TEP3_9FUNG</name>
<dbReference type="Proteomes" id="UP001165960">
    <property type="component" value="Unassembled WGS sequence"/>
</dbReference>
<sequence length="98" mass="10850">MPHLQKDHVRHTNENVSLANNPEITGATSGKELKKPSVECGPPEDDKSCGLKGKLEFSHSDSTNERHSGQDATNDFCRVLRRSTDTQQEILTLGLDSY</sequence>
<keyword evidence="2" id="KW-1185">Reference proteome</keyword>
<dbReference type="EMBL" id="QTSX02002930">
    <property type="protein sequence ID" value="KAJ9073133.1"/>
    <property type="molecule type" value="Genomic_DNA"/>
</dbReference>
<evidence type="ECO:0000313" key="1">
    <source>
        <dbReference type="EMBL" id="KAJ9073133.1"/>
    </source>
</evidence>
<reference evidence="1" key="1">
    <citation type="submission" date="2022-04" db="EMBL/GenBank/DDBJ databases">
        <title>Genome of the entomopathogenic fungus Entomophthora muscae.</title>
        <authorList>
            <person name="Elya C."/>
            <person name="Lovett B.R."/>
            <person name="Lee E."/>
            <person name="Macias A.M."/>
            <person name="Hajek A.E."/>
            <person name="De Bivort B.L."/>
            <person name="Kasson M.T."/>
            <person name="De Fine Licht H.H."/>
            <person name="Stajich J.E."/>
        </authorList>
    </citation>
    <scope>NUCLEOTIDE SEQUENCE</scope>
    <source>
        <strain evidence="1">Berkeley</strain>
    </source>
</reference>
<proteinExistence type="predicted"/>
<organism evidence="1 2">
    <name type="scientific">Entomophthora muscae</name>
    <dbReference type="NCBI Taxonomy" id="34485"/>
    <lineage>
        <taxon>Eukaryota</taxon>
        <taxon>Fungi</taxon>
        <taxon>Fungi incertae sedis</taxon>
        <taxon>Zoopagomycota</taxon>
        <taxon>Entomophthoromycotina</taxon>
        <taxon>Entomophthoromycetes</taxon>
        <taxon>Entomophthorales</taxon>
        <taxon>Entomophthoraceae</taxon>
        <taxon>Entomophthora</taxon>
    </lineage>
</organism>
<gene>
    <name evidence="1" type="ORF">DSO57_1019765</name>
</gene>
<accession>A0ACC2TEP3</accession>